<evidence type="ECO:0000313" key="4">
    <source>
        <dbReference type="Proteomes" id="UP000308652"/>
    </source>
</evidence>
<dbReference type="OrthoDB" id="3252109at2759"/>
<accession>A0A5C3MET8</accession>
<keyword evidence="2" id="KW-0472">Membrane</keyword>
<evidence type="ECO:0000256" key="1">
    <source>
        <dbReference type="SAM" id="MobiDB-lite"/>
    </source>
</evidence>
<dbReference type="AlphaFoldDB" id="A0A5C3MET8"/>
<feature type="region of interest" description="Disordered" evidence="1">
    <location>
        <begin position="1"/>
        <end position="65"/>
    </location>
</feature>
<reference evidence="3 4" key="1">
    <citation type="journal article" date="2019" name="Nat. Ecol. Evol.">
        <title>Megaphylogeny resolves global patterns of mushroom evolution.</title>
        <authorList>
            <person name="Varga T."/>
            <person name="Krizsan K."/>
            <person name="Foldi C."/>
            <person name="Dima B."/>
            <person name="Sanchez-Garcia M."/>
            <person name="Sanchez-Ramirez S."/>
            <person name="Szollosi G.J."/>
            <person name="Szarkandi J.G."/>
            <person name="Papp V."/>
            <person name="Albert L."/>
            <person name="Andreopoulos W."/>
            <person name="Angelini C."/>
            <person name="Antonin V."/>
            <person name="Barry K.W."/>
            <person name="Bougher N.L."/>
            <person name="Buchanan P."/>
            <person name="Buyck B."/>
            <person name="Bense V."/>
            <person name="Catcheside P."/>
            <person name="Chovatia M."/>
            <person name="Cooper J."/>
            <person name="Damon W."/>
            <person name="Desjardin D."/>
            <person name="Finy P."/>
            <person name="Geml J."/>
            <person name="Haridas S."/>
            <person name="Hughes K."/>
            <person name="Justo A."/>
            <person name="Karasinski D."/>
            <person name="Kautmanova I."/>
            <person name="Kiss B."/>
            <person name="Kocsube S."/>
            <person name="Kotiranta H."/>
            <person name="LaButti K.M."/>
            <person name="Lechner B.E."/>
            <person name="Liimatainen K."/>
            <person name="Lipzen A."/>
            <person name="Lukacs Z."/>
            <person name="Mihaltcheva S."/>
            <person name="Morgado L.N."/>
            <person name="Niskanen T."/>
            <person name="Noordeloos M.E."/>
            <person name="Ohm R.A."/>
            <person name="Ortiz-Santana B."/>
            <person name="Ovrebo C."/>
            <person name="Racz N."/>
            <person name="Riley R."/>
            <person name="Savchenko A."/>
            <person name="Shiryaev A."/>
            <person name="Soop K."/>
            <person name="Spirin V."/>
            <person name="Szebenyi C."/>
            <person name="Tomsovsky M."/>
            <person name="Tulloss R.E."/>
            <person name="Uehling J."/>
            <person name="Grigoriev I.V."/>
            <person name="Vagvolgyi C."/>
            <person name="Papp T."/>
            <person name="Martin F.M."/>
            <person name="Miettinen O."/>
            <person name="Hibbett D.S."/>
            <person name="Nagy L.G."/>
        </authorList>
    </citation>
    <scope>NUCLEOTIDE SEQUENCE [LARGE SCALE GENOMIC DNA]</scope>
    <source>
        <strain evidence="3 4">CBS 166.37</strain>
    </source>
</reference>
<keyword evidence="2" id="KW-0812">Transmembrane</keyword>
<dbReference type="STRING" id="68775.A0A5C3MET8"/>
<dbReference type="EMBL" id="ML213591">
    <property type="protein sequence ID" value="TFK43924.1"/>
    <property type="molecule type" value="Genomic_DNA"/>
</dbReference>
<keyword evidence="4" id="KW-1185">Reference proteome</keyword>
<name>A0A5C3MET8_9AGAR</name>
<feature type="compositionally biased region" description="Polar residues" evidence="1">
    <location>
        <begin position="41"/>
        <end position="58"/>
    </location>
</feature>
<sequence length="274" mass="30030">MPSPPSTRRKRPQCQTCKSPMAGHKRVQGFPVCPERKPDISSPSPAHTSIPTSQPSTSKELKPCVNPQRTNPIFSSIDIPQEGPFHWRNPNFVDKQNPLFEPPPSPSQSLVPTVLVDDDGRTIRGSVCTIDEEPIARRLEFQPIDSKPPLFSSPLHSLSQTDASLNIFRARREDITHIKDTAALIGVHAEAMHNPSGITSNPISGLARESSWWVVTGQNASFVRQIVDTCQRGMPGTLGTEKEMMEGPRMTTFLQLMIAGIIGGVVVVFGLSLL</sequence>
<evidence type="ECO:0000313" key="3">
    <source>
        <dbReference type="EMBL" id="TFK43924.1"/>
    </source>
</evidence>
<feature type="transmembrane region" description="Helical" evidence="2">
    <location>
        <begin position="252"/>
        <end position="273"/>
    </location>
</feature>
<protein>
    <submittedName>
        <fullName evidence="3">Uncharacterized protein</fullName>
    </submittedName>
</protein>
<proteinExistence type="predicted"/>
<organism evidence="3 4">
    <name type="scientific">Crucibulum laeve</name>
    <dbReference type="NCBI Taxonomy" id="68775"/>
    <lineage>
        <taxon>Eukaryota</taxon>
        <taxon>Fungi</taxon>
        <taxon>Dikarya</taxon>
        <taxon>Basidiomycota</taxon>
        <taxon>Agaricomycotina</taxon>
        <taxon>Agaricomycetes</taxon>
        <taxon>Agaricomycetidae</taxon>
        <taxon>Agaricales</taxon>
        <taxon>Agaricineae</taxon>
        <taxon>Nidulariaceae</taxon>
        <taxon>Crucibulum</taxon>
    </lineage>
</organism>
<dbReference type="Proteomes" id="UP000308652">
    <property type="component" value="Unassembled WGS sequence"/>
</dbReference>
<keyword evidence="2" id="KW-1133">Transmembrane helix</keyword>
<gene>
    <name evidence="3" type="ORF">BDQ12DRAFT_675805</name>
</gene>
<evidence type="ECO:0000256" key="2">
    <source>
        <dbReference type="SAM" id="Phobius"/>
    </source>
</evidence>